<sequence length="43" mass="4849">MGTSVPRPQEDTQVLIKAHVRKQGADVPREHRTLMSLQKNTGH</sequence>
<organism evidence="2">
    <name type="scientific">Anguilla anguilla</name>
    <name type="common">European freshwater eel</name>
    <name type="synonym">Muraena anguilla</name>
    <dbReference type="NCBI Taxonomy" id="7936"/>
    <lineage>
        <taxon>Eukaryota</taxon>
        <taxon>Metazoa</taxon>
        <taxon>Chordata</taxon>
        <taxon>Craniata</taxon>
        <taxon>Vertebrata</taxon>
        <taxon>Euteleostomi</taxon>
        <taxon>Actinopterygii</taxon>
        <taxon>Neopterygii</taxon>
        <taxon>Teleostei</taxon>
        <taxon>Anguilliformes</taxon>
        <taxon>Anguillidae</taxon>
        <taxon>Anguilla</taxon>
    </lineage>
</organism>
<dbReference type="EMBL" id="GBXM01051721">
    <property type="protein sequence ID" value="JAH56856.1"/>
    <property type="molecule type" value="Transcribed_RNA"/>
</dbReference>
<feature type="region of interest" description="Disordered" evidence="1">
    <location>
        <begin position="20"/>
        <end position="43"/>
    </location>
</feature>
<dbReference type="AlphaFoldDB" id="A0A0E9TTJ0"/>
<evidence type="ECO:0000313" key="2">
    <source>
        <dbReference type="EMBL" id="JAH56856.1"/>
    </source>
</evidence>
<protein>
    <submittedName>
        <fullName evidence="2">Uncharacterized protein</fullName>
    </submittedName>
</protein>
<reference evidence="2" key="1">
    <citation type="submission" date="2014-11" db="EMBL/GenBank/DDBJ databases">
        <authorList>
            <person name="Amaro Gonzalez C."/>
        </authorList>
    </citation>
    <scope>NUCLEOTIDE SEQUENCE</scope>
</reference>
<reference evidence="2" key="2">
    <citation type="journal article" date="2015" name="Fish Shellfish Immunol.">
        <title>Early steps in the European eel (Anguilla anguilla)-Vibrio vulnificus interaction in the gills: Role of the RtxA13 toxin.</title>
        <authorList>
            <person name="Callol A."/>
            <person name="Pajuelo D."/>
            <person name="Ebbesson L."/>
            <person name="Teles M."/>
            <person name="MacKenzie S."/>
            <person name="Amaro C."/>
        </authorList>
    </citation>
    <scope>NUCLEOTIDE SEQUENCE</scope>
</reference>
<accession>A0A0E9TTJ0</accession>
<evidence type="ECO:0000256" key="1">
    <source>
        <dbReference type="SAM" id="MobiDB-lite"/>
    </source>
</evidence>
<feature type="compositionally biased region" description="Basic and acidic residues" evidence="1">
    <location>
        <begin position="23"/>
        <end position="33"/>
    </location>
</feature>
<proteinExistence type="predicted"/>
<name>A0A0E9TTJ0_ANGAN</name>